<dbReference type="OrthoDB" id="19232at2759"/>
<dbReference type="InterPro" id="IPR049152">
    <property type="entry name" value="EFR3-like_ARM"/>
</dbReference>
<dbReference type="InterPro" id="IPR055296">
    <property type="entry name" value="SRL2-like"/>
</dbReference>
<dbReference type="Pfam" id="PF21052">
    <property type="entry name" value="EFR3_ARM"/>
    <property type="match status" value="1"/>
</dbReference>
<dbReference type="InterPro" id="IPR016024">
    <property type="entry name" value="ARM-type_fold"/>
</dbReference>
<protein>
    <submittedName>
        <fullName evidence="1">Protein EFR3-like protein</fullName>
    </submittedName>
</protein>
<evidence type="ECO:0000313" key="2">
    <source>
        <dbReference type="Proteomes" id="UP000257109"/>
    </source>
</evidence>
<comment type="caution">
    <text evidence="1">The sequence shown here is derived from an EMBL/GenBank/DDBJ whole genome shotgun (WGS) entry which is preliminary data.</text>
</comment>
<gene>
    <name evidence="1" type="ORF">CR513_22339</name>
</gene>
<dbReference type="EMBL" id="QJKJ01004188">
    <property type="protein sequence ID" value="RDX95175.1"/>
    <property type="molecule type" value="Genomic_DNA"/>
</dbReference>
<proteinExistence type="predicted"/>
<dbReference type="Proteomes" id="UP000257109">
    <property type="component" value="Unassembled WGS sequence"/>
</dbReference>
<dbReference type="SUPFAM" id="SSF48371">
    <property type="entry name" value="ARM repeat"/>
    <property type="match status" value="1"/>
</dbReference>
<organism evidence="1 2">
    <name type="scientific">Mucuna pruriens</name>
    <name type="common">Velvet bean</name>
    <name type="synonym">Dolichos pruriens</name>
    <dbReference type="NCBI Taxonomy" id="157652"/>
    <lineage>
        <taxon>Eukaryota</taxon>
        <taxon>Viridiplantae</taxon>
        <taxon>Streptophyta</taxon>
        <taxon>Embryophyta</taxon>
        <taxon>Tracheophyta</taxon>
        <taxon>Spermatophyta</taxon>
        <taxon>Magnoliopsida</taxon>
        <taxon>eudicotyledons</taxon>
        <taxon>Gunneridae</taxon>
        <taxon>Pentapetalae</taxon>
        <taxon>rosids</taxon>
        <taxon>fabids</taxon>
        <taxon>Fabales</taxon>
        <taxon>Fabaceae</taxon>
        <taxon>Papilionoideae</taxon>
        <taxon>50 kb inversion clade</taxon>
        <taxon>NPAAA clade</taxon>
        <taxon>indigoferoid/millettioid clade</taxon>
        <taxon>Phaseoleae</taxon>
        <taxon>Mucuna</taxon>
    </lineage>
</organism>
<name>A0A371GX89_MUCPR</name>
<dbReference type="PANTHER" id="PTHR46087">
    <property type="entry name" value="PUTATIVE, EXPRESSED-RELATED"/>
    <property type="match status" value="1"/>
</dbReference>
<keyword evidence="2" id="KW-1185">Reference proteome</keyword>
<accession>A0A371GX89</accession>
<sequence length="1033" mass="116841">MAVSAVISRQVLPACGTLCFFCPSMRARSRQPVKRYKKLIADIFPRNQEEAADDRKIGKLCDYAARNPLRIPRIVQALEQRCYKELRNENFRSTKIVMRIYKKFLFSCKEQMTLFANSLLGIIHTLLDQSRQDEMRIIGCQILFDFVNNQIDGSYLFNLEAVIPMLCQLAQETGDDERARTSRSSGLKTLSAMVRFMGEQSHISVEFDNIVTSVLENYEVPKKNSDYSDHEEQDAEDIWDQDVMTNEGQTSPLLDVKRRNPSWRKIVNDKGEIIVATEDDMNPSFWAGVCLHNMANLAKEGTTIRRVMESIFRYFDNGNLWSIDHGLAFSVLKDILFLMDDSEKNTHVLLSMLIKHLDHKMVFKEPNMQLDIVEVSTSLARYAKIQPSVPIVGAVSDMMRHLRKCILCSLDESNMAPDDIDWNKNFRKVVDKCLVQLSNKVGESDPILDVMAVMLENISTITTTSRTTVYAVYRTAEIVSSLPNASYENKARVLWINLTLKLYFPPQAFPENLFHQLLMAMVHPDHETRAVAHRIFSVILVPSSVFPGSKLSASDHKPSNAPRTLSRTVSVFSSSAVLFERLRSEKRSTNEKSSFGEIEPVNNNGGIINKFKSTLSRVSSINNPPLPLEANEVAANNDNRNLEVVSLRLSKLQINRLLSSIWAQSISPGNMPANYEAIAHTYTLVLLVSRAKNSFHEVLVRSFQLAFSLWNISLKEGPLPPSRRRSLFTLATSMTVFSSKEYNIEPLVQSAKAVLKERKVDPYLQLIKDYKLQVVSFSPDNLNINYGSKEDDDRAIETLSDLLSSTQETRELFAAEIIKSLESYAKAELSSIKEQLLEDFTPDATCEHRSQLTVKMATKKSDSIVSNMDDDFNFESFENQIKHDPSGSTEVPSHLSANQLLELVLDTPHPPGRISVSDAFNMPYKDMADKCEVLVMDNHKMSRLMSTQQKQECSVDSLLPNHDNELKNTDSSSNVDFQKVGLPPFDDNAFVDLYKPTSGPLPMLCATEYQNQQHPFKLPAASPYDNFMKAAGC</sequence>
<evidence type="ECO:0000313" key="1">
    <source>
        <dbReference type="EMBL" id="RDX95175.1"/>
    </source>
</evidence>
<dbReference type="AlphaFoldDB" id="A0A371GX89"/>
<feature type="non-terminal residue" evidence="1">
    <location>
        <position position="1"/>
    </location>
</feature>
<dbReference type="STRING" id="157652.A0A371GX89"/>
<dbReference type="PANTHER" id="PTHR46087:SF9">
    <property type="entry name" value="ARM REPEAT SUPERFAMILY PROTEIN"/>
    <property type="match status" value="1"/>
</dbReference>
<reference evidence="1" key="1">
    <citation type="submission" date="2018-05" db="EMBL/GenBank/DDBJ databases">
        <title>Draft genome of Mucuna pruriens seed.</title>
        <authorList>
            <person name="Nnadi N.E."/>
            <person name="Vos R."/>
            <person name="Hasami M.H."/>
            <person name="Devisetty U.K."/>
            <person name="Aguiy J.C."/>
        </authorList>
    </citation>
    <scope>NUCLEOTIDE SEQUENCE [LARGE SCALE GENOMIC DNA]</scope>
    <source>
        <strain evidence="1">JCA_2017</strain>
    </source>
</reference>